<reference evidence="7 8" key="1">
    <citation type="submission" date="2016-10" db="EMBL/GenBank/DDBJ databases">
        <authorList>
            <person name="de Groot N.N."/>
        </authorList>
    </citation>
    <scope>NUCLEOTIDE SEQUENCE [LARGE SCALE GENOMIC DNA]</scope>
    <source>
        <strain evidence="7 8">JCM 18415</strain>
    </source>
</reference>
<dbReference type="InterPro" id="IPR010518">
    <property type="entry name" value="FleQ"/>
</dbReference>
<dbReference type="InterPro" id="IPR025943">
    <property type="entry name" value="Sigma_54_int_dom_ATP-bd_2"/>
</dbReference>
<organism evidence="7 8">
    <name type="scientific">Halopseudomonas formosensis</name>
    <dbReference type="NCBI Taxonomy" id="1002526"/>
    <lineage>
        <taxon>Bacteria</taxon>
        <taxon>Pseudomonadati</taxon>
        <taxon>Pseudomonadota</taxon>
        <taxon>Gammaproteobacteria</taxon>
        <taxon>Pseudomonadales</taxon>
        <taxon>Pseudomonadaceae</taxon>
        <taxon>Halopseudomonas</taxon>
    </lineage>
</organism>
<dbReference type="Pfam" id="PF25601">
    <property type="entry name" value="AAA_lid_14"/>
    <property type="match status" value="1"/>
</dbReference>
<dbReference type="Gene3D" id="1.10.10.60">
    <property type="entry name" value="Homeodomain-like"/>
    <property type="match status" value="1"/>
</dbReference>
<evidence type="ECO:0000313" key="7">
    <source>
        <dbReference type="EMBL" id="SFQ89640.1"/>
    </source>
</evidence>
<dbReference type="SUPFAM" id="SSF46689">
    <property type="entry name" value="Homeodomain-like"/>
    <property type="match status" value="1"/>
</dbReference>
<keyword evidence="2" id="KW-0067">ATP-binding</keyword>
<dbReference type="PANTHER" id="PTHR32071">
    <property type="entry name" value="TRANSCRIPTIONAL REGULATORY PROTEIN"/>
    <property type="match status" value="1"/>
</dbReference>
<keyword evidence="3" id="KW-0805">Transcription regulation</keyword>
<dbReference type="CDD" id="cd00009">
    <property type="entry name" value="AAA"/>
    <property type="match status" value="1"/>
</dbReference>
<dbReference type="Pfam" id="PF00158">
    <property type="entry name" value="Sigma54_activat"/>
    <property type="match status" value="1"/>
</dbReference>
<dbReference type="Gene3D" id="3.40.50.2300">
    <property type="match status" value="1"/>
</dbReference>
<dbReference type="PROSITE" id="PS00688">
    <property type="entry name" value="SIGMA54_INTERACT_3"/>
    <property type="match status" value="1"/>
</dbReference>
<dbReference type="InterPro" id="IPR027417">
    <property type="entry name" value="P-loop_NTPase"/>
</dbReference>
<dbReference type="Pfam" id="PF06490">
    <property type="entry name" value="FleQ"/>
    <property type="match status" value="1"/>
</dbReference>
<dbReference type="PROSITE" id="PS00675">
    <property type="entry name" value="SIGMA54_INTERACT_1"/>
    <property type="match status" value="1"/>
</dbReference>
<dbReference type="Proteomes" id="UP000242815">
    <property type="component" value="Unassembled WGS sequence"/>
</dbReference>
<dbReference type="FunFam" id="3.40.50.300:FF:000006">
    <property type="entry name" value="DNA-binding transcriptional regulator NtrC"/>
    <property type="match status" value="1"/>
</dbReference>
<dbReference type="STRING" id="1002526.SAMN05216578_11827"/>
<protein>
    <submittedName>
        <fullName evidence="7">Sigma-54 specific transcriptional regulator, flagellar regulatory protein A</fullName>
    </submittedName>
</protein>
<proteinExistence type="predicted"/>
<dbReference type="InterPro" id="IPR058031">
    <property type="entry name" value="AAA_lid_NorR"/>
</dbReference>
<evidence type="ECO:0000256" key="4">
    <source>
        <dbReference type="ARBA" id="ARBA00023125"/>
    </source>
</evidence>
<feature type="domain" description="Sigma-54 factor interaction" evidence="6">
    <location>
        <begin position="146"/>
        <end position="374"/>
    </location>
</feature>
<evidence type="ECO:0000256" key="2">
    <source>
        <dbReference type="ARBA" id="ARBA00022840"/>
    </source>
</evidence>
<accession>A0A1I6C8W2</accession>
<sequence>MPPDSYVLLVDDCPQSRHDLRLILEFLGEEPFPVASTGWQALVEKQIGSSAAVKCVIIGECDSPGGLASLVEQLDAWDAHVPVVVIGRDRVVGWPDYMRQRLLSTAELPLTYNQLLDILHRAQVYREVFDEGLRKHQREPNLFRSLVGTSRAIQSVRQMMKQVADTEATVLILGDSGTGKEVVARNLHYHSRRKDAPFVPVNCGAIPAELLESELFGHEKGAFTGAITSRAGRFELAAGGTLFLDEIGDMPMNMQVKLLRVLQERTFERVGGNKPQQADVRVIAATHKNLEEMIARGEFREDLYYRLHVFPIEMPPLRERIEDLPLLLNELITRLEKEKRGSIRFSSAAIMSLCKHPWPGNVRELANLVERMAIMHPHGVIGVGELPRKFRYVDDDNEDLRQLQQEQDDNAWRPPFAGFSRSVGLPPEGLDLREHLAELEQSLIQQALDDANFVVARAAERLRIRRTTLVEKMRKYGMSRDAETTVSREASED</sequence>
<dbReference type="GO" id="GO:0006355">
    <property type="term" value="P:regulation of DNA-templated transcription"/>
    <property type="evidence" value="ECO:0007669"/>
    <property type="project" value="InterPro"/>
</dbReference>
<dbReference type="InterPro" id="IPR009057">
    <property type="entry name" value="Homeodomain-like_sf"/>
</dbReference>
<dbReference type="SUPFAM" id="SSF52172">
    <property type="entry name" value="CheY-like"/>
    <property type="match status" value="1"/>
</dbReference>
<keyword evidence="1" id="KW-0547">Nucleotide-binding</keyword>
<keyword evidence="5" id="KW-0804">Transcription</keyword>
<dbReference type="PROSITE" id="PS00676">
    <property type="entry name" value="SIGMA54_INTERACT_2"/>
    <property type="match status" value="1"/>
</dbReference>
<name>A0A1I6C8W2_9GAMM</name>
<keyword evidence="7" id="KW-0969">Cilium</keyword>
<dbReference type="InterPro" id="IPR002197">
    <property type="entry name" value="HTH_Fis"/>
</dbReference>
<dbReference type="SMART" id="SM00382">
    <property type="entry name" value="AAA"/>
    <property type="match status" value="1"/>
</dbReference>
<dbReference type="SUPFAM" id="SSF52540">
    <property type="entry name" value="P-loop containing nucleoside triphosphate hydrolases"/>
    <property type="match status" value="1"/>
</dbReference>
<dbReference type="Pfam" id="PF02954">
    <property type="entry name" value="HTH_8"/>
    <property type="match status" value="1"/>
</dbReference>
<dbReference type="GO" id="GO:0043565">
    <property type="term" value="F:sequence-specific DNA binding"/>
    <property type="evidence" value="ECO:0007669"/>
    <property type="project" value="InterPro"/>
</dbReference>
<evidence type="ECO:0000256" key="3">
    <source>
        <dbReference type="ARBA" id="ARBA00023015"/>
    </source>
</evidence>
<dbReference type="InterPro" id="IPR002078">
    <property type="entry name" value="Sigma_54_int"/>
</dbReference>
<dbReference type="PANTHER" id="PTHR32071:SF117">
    <property type="entry name" value="PTS-DEPENDENT DIHYDROXYACETONE KINASE OPERON REGULATORY PROTEIN-RELATED"/>
    <property type="match status" value="1"/>
</dbReference>
<evidence type="ECO:0000256" key="5">
    <source>
        <dbReference type="ARBA" id="ARBA00023163"/>
    </source>
</evidence>
<dbReference type="Gene3D" id="1.10.8.60">
    <property type="match status" value="1"/>
</dbReference>
<evidence type="ECO:0000259" key="6">
    <source>
        <dbReference type="PROSITE" id="PS50045"/>
    </source>
</evidence>
<dbReference type="PROSITE" id="PS50045">
    <property type="entry name" value="SIGMA54_INTERACT_4"/>
    <property type="match status" value="1"/>
</dbReference>
<gene>
    <name evidence="7" type="ORF">SAMN05216578_11827</name>
</gene>
<dbReference type="InterPro" id="IPR025944">
    <property type="entry name" value="Sigma_54_int_dom_CS"/>
</dbReference>
<dbReference type="PRINTS" id="PR01590">
    <property type="entry name" value="HTHFIS"/>
</dbReference>
<keyword evidence="7" id="KW-0966">Cell projection</keyword>
<dbReference type="InterPro" id="IPR011006">
    <property type="entry name" value="CheY-like_superfamily"/>
</dbReference>
<dbReference type="OrthoDB" id="9804019at2"/>
<keyword evidence="7" id="KW-0282">Flagellum</keyword>
<dbReference type="EMBL" id="FOYD01000018">
    <property type="protein sequence ID" value="SFQ89640.1"/>
    <property type="molecule type" value="Genomic_DNA"/>
</dbReference>
<dbReference type="GO" id="GO:0005524">
    <property type="term" value="F:ATP binding"/>
    <property type="evidence" value="ECO:0007669"/>
    <property type="project" value="UniProtKB-KW"/>
</dbReference>
<dbReference type="Gene3D" id="3.40.50.300">
    <property type="entry name" value="P-loop containing nucleotide triphosphate hydrolases"/>
    <property type="match status" value="1"/>
</dbReference>
<dbReference type="AlphaFoldDB" id="A0A1I6C8W2"/>
<keyword evidence="4" id="KW-0238">DNA-binding</keyword>
<evidence type="ECO:0000256" key="1">
    <source>
        <dbReference type="ARBA" id="ARBA00022741"/>
    </source>
</evidence>
<evidence type="ECO:0000313" key="8">
    <source>
        <dbReference type="Proteomes" id="UP000242815"/>
    </source>
</evidence>
<dbReference type="RefSeq" id="WP_090541227.1">
    <property type="nucleotide sequence ID" value="NZ_FOYD01000018.1"/>
</dbReference>
<dbReference type="InterPro" id="IPR003593">
    <property type="entry name" value="AAA+_ATPase"/>
</dbReference>
<dbReference type="InterPro" id="IPR025662">
    <property type="entry name" value="Sigma_54_int_dom_ATP-bd_1"/>
</dbReference>